<dbReference type="EMBL" id="EQ973932">
    <property type="protein sequence ID" value="EEF38206.1"/>
    <property type="molecule type" value="Genomic_DNA"/>
</dbReference>
<dbReference type="Proteomes" id="UP000008311">
    <property type="component" value="Unassembled WGS sequence"/>
</dbReference>
<gene>
    <name evidence="1" type="ORF">RCOM_0487980</name>
</gene>
<dbReference type="InParanoid" id="B9SDX2"/>
<evidence type="ECO:0000313" key="2">
    <source>
        <dbReference type="Proteomes" id="UP000008311"/>
    </source>
</evidence>
<keyword evidence="2" id="KW-1185">Reference proteome</keyword>
<reference evidence="2" key="1">
    <citation type="journal article" date="2010" name="Nat. Biotechnol.">
        <title>Draft genome sequence of the oilseed species Ricinus communis.</title>
        <authorList>
            <person name="Chan A.P."/>
            <person name="Crabtree J."/>
            <person name="Zhao Q."/>
            <person name="Lorenzi H."/>
            <person name="Orvis J."/>
            <person name="Puiu D."/>
            <person name="Melake-Berhan A."/>
            <person name="Jones K.M."/>
            <person name="Redman J."/>
            <person name="Chen G."/>
            <person name="Cahoon E.B."/>
            <person name="Gedil M."/>
            <person name="Stanke M."/>
            <person name="Haas B.J."/>
            <person name="Wortman J.R."/>
            <person name="Fraser-Liggett C.M."/>
            <person name="Ravel J."/>
            <person name="Rabinowicz P.D."/>
        </authorList>
    </citation>
    <scope>NUCLEOTIDE SEQUENCE [LARGE SCALE GENOMIC DNA]</scope>
    <source>
        <strain evidence="2">cv. Hale</strain>
    </source>
</reference>
<accession>B9SDX2</accession>
<evidence type="ECO:0000313" key="1">
    <source>
        <dbReference type="EMBL" id="EEF38206.1"/>
    </source>
</evidence>
<proteinExistence type="predicted"/>
<organism evidence="1 2">
    <name type="scientific">Ricinus communis</name>
    <name type="common">Castor bean</name>
    <dbReference type="NCBI Taxonomy" id="3988"/>
    <lineage>
        <taxon>Eukaryota</taxon>
        <taxon>Viridiplantae</taxon>
        <taxon>Streptophyta</taxon>
        <taxon>Embryophyta</taxon>
        <taxon>Tracheophyta</taxon>
        <taxon>Spermatophyta</taxon>
        <taxon>Magnoliopsida</taxon>
        <taxon>eudicotyledons</taxon>
        <taxon>Gunneridae</taxon>
        <taxon>Pentapetalae</taxon>
        <taxon>rosids</taxon>
        <taxon>fabids</taxon>
        <taxon>Malpighiales</taxon>
        <taxon>Euphorbiaceae</taxon>
        <taxon>Acalyphoideae</taxon>
        <taxon>Acalypheae</taxon>
        <taxon>Ricinus</taxon>
    </lineage>
</organism>
<dbReference type="AlphaFoldDB" id="B9SDX2"/>
<sequence length="50" mass="5803">MSVQQLKLVHWSMEMGRRPHDPMGLWPECVVCVVACIEWASMLLDHEPLL</sequence>
<name>B9SDX2_RICCO</name>
<protein>
    <submittedName>
        <fullName evidence="1">Uncharacterized protein</fullName>
    </submittedName>
</protein>